<evidence type="ECO:0000313" key="1">
    <source>
        <dbReference type="EMBL" id="MFD3292205.1"/>
    </source>
</evidence>
<comment type="caution">
    <text evidence="1">The sequence shown here is derived from an EMBL/GenBank/DDBJ whole genome shotgun (WGS) entry which is preliminary data.</text>
</comment>
<dbReference type="EMBL" id="JBBKXY010000001">
    <property type="protein sequence ID" value="MFD3292205.1"/>
    <property type="molecule type" value="Genomic_DNA"/>
</dbReference>
<dbReference type="RefSeq" id="WP_377977605.1">
    <property type="nucleotide sequence ID" value="NZ_JBBKXY010000001.1"/>
</dbReference>
<dbReference type="Proteomes" id="UP001598112">
    <property type="component" value="Unassembled WGS sequence"/>
</dbReference>
<sequence length="61" mass="7488">MMDNMDEVVSELRRKSELVKNFYQELEIYRVNKDRVGYGRMFSKLMKREEDKLKLNGRKNK</sequence>
<evidence type="ECO:0000313" key="2">
    <source>
        <dbReference type="Proteomes" id="UP001598112"/>
    </source>
</evidence>
<proteinExistence type="predicted"/>
<name>A0ABW6D2I0_9BACT</name>
<gene>
    <name evidence="1" type="ORF">SKC35_00755</name>
</gene>
<organism evidence="1 2">
    <name type="scientific">Aquirufa originis</name>
    <dbReference type="NCBI Taxonomy" id="3096514"/>
    <lineage>
        <taxon>Bacteria</taxon>
        <taxon>Pseudomonadati</taxon>
        <taxon>Bacteroidota</taxon>
        <taxon>Cytophagia</taxon>
        <taxon>Cytophagales</taxon>
        <taxon>Flectobacillaceae</taxon>
        <taxon>Aquirufa</taxon>
    </lineage>
</organism>
<keyword evidence="2" id="KW-1185">Reference proteome</keyword>
<accession>A0ABW6D2I0</accession>
<protein>
    <submittedName>
        <fullName evidence="1">Uncharacterized protein</fullName>
    </submittedName>
</protein>
<reference evidence="1 2" key="1">
    <citation type="submission" date="2024-03" db="EMBL/GenBank/DDBJ databases">
        <title>Aquirufa genome sequencing.</title>
        <authorList>
            <person name="Pitt A."/>
            <person name="Hahn M.W."/>
        </authorList>
    </citation>
    <scope>NUCLEOTIDE SEQUENCE [LARGE SCALE GENOMIC DNA]</scope>
    <source>
        <strain evidence="1 2">KTFRIE-69F</strain>
    </source>
</reference>